<evidence type="ECO:0000256" key="1">
    <source>
        <dbReference type="SAM" id="Phobius"/>
    </source>
</evidence>
<keyword evidence="1" id="KW-0812">Transmembrane</keyword>
<keyword evidence="1" id="KW-1133">Transmembrane helix</keyword>
<name>A0A9Q9M494_LEICA</name>
<dbReference type="Proteomes" id="UP001058184">
    <property type="component" value="Chromosome"/>
</dbReference>
<accession>A0A9Q9M494</accession>
<dbReference type="KEGG" id="lcae:K3721_08045"/>
<dbReference type="Proteomes" id="UP001058713">
    <property type="component" value="Chromosome"/>
</dbReference>
<evidence type="ECO:0000313" key="3">
    <source>
        <dbReference type="EMBL" id="UWQ60147.1"/>
    </source>
</evidence>
<keyword evidence="1" id="KW-0472">Membrane</keyword>
<sequence length="47" mass="5287">MTNRIAISLGLILIAAAVIDIALFGDQHMIFLGKKLFALIDWVAFWR</sequence>
<dbReference type="AlphaFoldDB" id="A0A9Q9M494"/>
<proteinExistence type="predicted"/>
<evidence type="ECO:0000313" key="2">
    <source>
        <dbReference type="EMBL" id="UWQ55478.1"/>
    </source>
</evidence>
<dbReference type="EMBL" id="CP081070">
    <property type="protein sequence ID" value="UWQ55478.1"/>
    <property type="molecule type" value="Genomic_DNA"/>
</dbReference>
<protein>
    <recommendedName>
        <fullName evidence="6">Glyceraldehyde-3-phosphate dehydrogenase</fullName>
    </recommendedName>
</protein>
<gene>
    <name evidence="2" type="ORF">K3721_08045</name>
    <name evidence="3" type="ORF">K3722_08445</name>
</gene>
<dbReference type="RefSeq" id="WP_027237723.1">
    <property type="nucleotide sequence ID" value="NZ_CBDUNH010000001.1"/>
</dbReference>
<evidence type="ECO:0000313" key="4">
    <source>
        <dbReference type="Proteomes" id="UP001058184"/>
    </source>
</evidence>
<organism evidence="2 5">
    <name type="scientific">Leisingera caerulea</name>
    <name type="common">Phaeobacter caeruleus</name>
    <dbReference type="NCBI Taxonomy" id="506591"/>
    <lineage>
        <taxon>Bacteria</taxon>
        <taxon>Pseudomonadati</taxon>
        <taxon>Pseudomonadota</taxon>
        <taxon>Alphaproteobacteria</taxon>
        <taxon>Rhodobacterales</taxon>
        <taxon>Roseobacteraceae</taxon>
        <taxon>Leisingera</taxon>
    </lineage>
</organism>
<keyword evidence="4" id="KW-1185">Reference proteome</keyword>
<reference evidence="2" key="1">
    <citation type="submission" date="2021-08" db="EMBL/GenBank/DDBJ databases">
        <authorList>
            <person name="Nwanade C."/>
            <person name="Wang M."/>
            <person name="Masoudi A."/>
            <person name="Yu Z."/>
            <person name="Liu J."/>
        </authorList>
    </citation>
    <scope>NUCLEOTIDE SEQUENCE</scope>
    <source>
        <strain evidence="2">S122</strain>
        <strain evidence="3">S141</strain>
    </source>
</reference>
<evidence type="ECO:0000313" key="5">
    <source>
        <dbReference type="Proteomes" id="UP001058713"/>
    </source>
</evidence>
<feature type="transmembrane region" description="Helical" evidence="1">
    <location>
        <begin position="6"/>
        <end position="25"/>
    </location>
</feature>
<evidence type="ECO:0008006" key="6">
    <source>
        <dbReference type="Google" id="ProtNLM"/>
    </source>
</evidence>
<dbReference type="EMBL" id="CP081078">
    <property type="protein sequence ID" value="UWQ60147.1"/>
    <property type="molecule type" value="Genomic_DNA"/>
</dbReference>